<dbReference type="EC" id="1.1.1.133" evidence="2"/>
<evidence type="ECO:0000259" key="3">
    <source>
        <dbReference type="Pfam" id="PF04321"/>
    </source>
</evidence>
<dbReference type="SUPFAM" id="SSF51735">
    <property type="entry name" value="NAD(P)-binding Rossmann-fold domains"/>
    <property type="match status" value="1"/>
</dbReference>
<feature type="domain" description="RmlD-like substrate binding" evidence="3">
    <location>
        <begin position="1"/>
        <end position="278"/>
    </location>
</feature>
<dbReference type="RefSeq" id="WP_127015344.1">
    <property type="nucleotide sequence ID" value="NZ_CP016379.1"/>
</dbReference>
<dbReference type="GO" id="GO:0008831">
    <property type="term" value="F:dTDP-4-dehydrorhamnose reductase activity"/>
    <property type="evidence" value="ECO:0007669"/>
    <property type="project" value="UniProtKB-EC"/>
</dbReference>
<protein>
    <recommendedName>
        <fullName evidence="2">dTDP-4-dehydrorhamnose reductase</fullName>
        <ecNumber evidence="2">1.1.1.133</ecNumber>
    </recommendedName>
</protein>
<keyword evidence="2" id="KW-0560">Oxidoreductase</keyword>
<keyword evidence="2" id="KW-0521">NADP</keyword>
<dbReference type="Gene3D" id="3.90.25.10">
    <property type="entry name" value="UDP-galactose 4-epimerase, domain 1"/>
    <property type="match status" value="1"/>
</dbReference>
<dbReference type="OrthoDB" id="9803892at2"/>
<dbReference type="PANTHER" id="PTHR10491">
    <property type="entry name" value="DTDP-4-DEHYDRORHAMNOSE REDUCTASE"/>
    <property type="match status" value="1"/>
</dbReference>
<dbReference type="FunFam" id="3.40.50.720:FF:000159">
    <property type="entry name" value="dTDP-4-dehydrorhamnose reductase"/>
    <property type="match status" value="1"/>
</dbReference>
<accession>A0A3S9SUQ8</accession>
<reference evidence="4 5" key="1">
    <citation type="submission" date="2016-07" db="EMBL/GenBank/DDBJ databases">
        <title>Genome and transcriptome analysis of iron-reducing fermentative bacteria Anoxybacter fermentans.</title>
        <authorList>
            <person name="Zeng X."/>
            <person name="Shao Z."/>
        </authorList>
    </citation>
    <scope>NUCLEOTIDE SEQUENCE [LARGE SCALE GENOMIC DNA]</scope>
    <source>
        <strain evidence="4 5">DY22613</strain>
    </source>
</reference>
<dbReference type="UniPathway" id="UPA00124"/>
<dbReference type="Pfam" id="PF04321">
    <property type="entry name" value="RmlD_sub_bind"/>
    <property type="match status" value="1"/>
</dbReference>
<dbReference type="CDD" id="cd05254">
    <property type="entry name" value="dTDP_HR_like_SDR_e"/>
    <property type="match status" value="1"/>
</dbReference>
<dbReference type="AlphaFoldDB" id="A0A3S9SUQ8"/>
<dbReference type="Proteomes" id="UP000267250">
    <property type="component" value="Chromosome"/>
</dbReference>
<comment type="similarity">
    <text evidence="1 2">Belongs to the dTDP-4-dehydrorhamnose reductase family.</text>
</comment>
<dbReference type="Gene3D" id="3.40.50.720">
    <property type="entry name" value="NAD(P)-binding Rossmann-like Domain"/>
    <property type="match status" value="1"/>
</dbReference>
<comment type="pathway">
    <text evidence="2">Carbohydrate biosynthesis; dTDP-L-rhamnose biosynthesis.</text>
</comment>
<evidence type="ECO:0000313" key="5">
    <source>
        <dbReference type="Proteomes" id="UP000267250"/>
    </source>
</evidence>
<dbReference type="KEGG" id="aft:BBF96_00490"/>
<organism evidence="4 5">
    <name type="scientific">Anoxybacter fermentans</name>
    <dbReference type="NCBI Taxonomy" id="1323375"/>
    <lineage>
        <taxon>Bacteria</taxon>
        <taxon>Bacillati</taxon>
        <taxon>Bacillota</taxon>
        <taxon>Clostridia</taxon>
        <taxon>Halanaerobiales</taxon>
        <taxon>Anoxybacter</taxon>
    </lineage>
</organism>
<dbReference type="GO" id="GO:0005829">
    <property type="term" value="C:cytosol"/>
    <property type="evidence" value="ECO:0007669"/>
    <property type="project" value="TreeGrafter"/>
</dbReference>
<dbReference type="NCBIfam" id="TIGR01214">
    <property type="entry name" value="rmlD"/>
    <property type="match status" value="1"/>
</dbReference>
<dbReference type="GO" id="GO:0019305">
    <property type="term" value="P:dTDP-rhamnose biosynthetic process"/>
    <property type="evidence" value="ECO:0007669"/>
    <property type="project" value="UniProtKB-UniPathway"/>
</dbReference>
<keyword evidence="5" id="KW-1185">Reference proteome</keyword>
<sequence length="280" mass="32074">MKVLITGSRGQLGRALSEILQKNYDVYAWGRRDLDFTDHLTTFKKVTKLNPDLIIHCGAFTDVKGCELDPEKAYLVNGIGTRNIVVAARECDSRVVYISTDYVFDGEKKQPYIEFDPPNPINVYGRSKLAGEEIIQSILQKYFIIRTSWLFSEDGNNFVKTMIKLACEQKMLSVVCDQIGTPTYVKDLAIAIKEIIKKPFYGIYHVSNNGSCSWYEFAKTIFEIKGMDINLRPVTSKEYGGIVKRPVYSVLKNFNLEETYGFVMRDWKYALLDCMNKINL</sequence>
<evidence type="ECO:0000313" key="4">
    <source>
        <dbReference type="EMBL" id="AZR72014.1"/>
    </source>
</evidence>
<dbReference type="PANTHER" id="PTHR10491:SF4">
    <property type="entry name" value="METHIONINE ADENOSYLTRANSFERASE 2 SUBUNIT BETA"/>
    <property type="match status" value="1"/>
</dbReference>
<proteinExistence type="inferred from homology"/>
<dbReference type="InterPro" id="IPR036291">
    <property type="entry name" value="NAD(P)-bd_dom_sf"/>
</dbReference>
<dbReference type="EMBL" id="CP016379">
    <property type="protein sequence ID" value="AZR72014.1"/>
    <property type="molecule type" value="Genomic_DNA"/>
</dbReference>
<evidence type="ECO:0000256" key="1">
    <source>
        <dbReference type="ARBA" id="ARBA00010944"/>
    </source>
</evidence>
<comment type="function">
    <text evidence="2">Catalyzes the reduction of dTDP-6-deoxy-L-lyxo-4-hexulose to yield dTDP-L-rhamnose.</text>
</comment>
<gene>
    <name evidence="4" type="ORF">BBF96_00490</name>
</gene>
<dbReference type="InterPro" id="IPR005913">
    <property type="entry name" value="dTDP_dehydrorham_reduct"/>
</dbReference>
<evidence type="ECO:0000256" key="2">
    <source>
        <dbReference type="RuleBase" id="RU364082"/>
    </source>
</evidence>
<name>A0A3S9SUQ8_9FIRM</name>
<dbReference type="InterPro" id="IPR029903">
    <property type="entry name" value="RmlD-like-bd"/>
</dbReference>